<feature type="domain" description="DET1- and DDB1-associated protein 1" evidence="1">
    <location>
        <begin position="3"/>
        <end position="47"/>
    </location>
</feature>
<dbReference type="AlphaFoldDB" id="A0A814JS38"/>
<proteinExistence type="predicted"/>
<dbReference type="EMBL" id="CAJNOR010000933">
    <property type="protein sequence ID" value="CAF1039575.1"/>
    <property type="molecule type" value="Genomic_DNA"/>
</dbReference>
<sequence length="122" mass="13772">MSSFLKDLPCRNPSNFTRIQATGAIRQISVRPTYTARLDSNAQGIETIDEHSSRLQHFYRFVMLTRNNQRSSFSSCASFILDTSKKQTRVEDGSEVPIALSDQTELATQSATITNHRNEDLC</sequence>
<dbReference type="Pfam" id="PF10172">
    <property type="entry name" value="DDA1"/>
    <property type="match status" value="1"/>
</dbReference>
<evidence type="ECO:0000259" key="1">
    <source>
        <dbReference type="Pfam" id="PF10172"/>
    </source>
</evidence>
<protein>
    <recommendedName>
        <fullName evidence="1">DET1- and DDB1-associated protein 1 domain-containing protein</fullName>
    </recommendedName>
</protein>
<keyword evidence="3" id="KW-1185">Reference proteome</keyword>
<name>A0A814JS38_ADIRI</name>
<organism evidence="2 3">
    <name type="scientific">Adineta ricciae</name>
    <name type="common">Rotifer</name>
    <dbReference type="NCBI Taxonomy" id="249248"/>
    <lineage>
        <taxon>Eukaryota</taxon>
        <taxon>Metazoa</taxon>
        <taxon>Spiralia</taxon>
        <taxon>Gnathifera</taxon>
        <taxon>Rotifera</taxon>
        <taxon>Eurotatoria</taxon>
        <taxon>Bdelloidea</taxon>
        <taxon>Adinetida</taxon>
        <taxon>Adinetidae</taxon>
        <taxon>Adineta</taxon>
    </lineage>
</organism>
<dbReference type="Proteomes" id="UP000663828">
    <property type="component" value="Unassembled WGS sequence"/>
</dbReference>
<evidence type="ECO:0000313" key="2">
    <source>
        <dbReference type="EMBL" id="CAF1039575.1"/>
    </source>
</evidence>
<comment type="caution">
    <text evidence="2">The sequence shown here is derived from an EMBL/GenBank/DDBJ whole genome shotgun (WGS) entry which is preliminary data.</text>
</comment>
<accession>A0A814JS38</accession>
<dbReference type="InterPro" id="IPR018276">
    <property type="entry name" value="DDA1_dom"/>
</dbReference>
<reference evidence="2" key="1">
    <citation type="submission" date="2021-02" db="EMBL/GenBank/DDBJ databases">
        <authorList>
            <person name="Nowell W R."/>
        </authorList>
    </citation>
    <scope>NUCLEOTIDE SEQUENCE</scope>
</reference>
<gene>
    <name evidence="2" type="ORF">XAT740_LOCUS15190</name>
</gene>
<evidence type="ECO:0000313" key="3">
    <source>
        <dbReference type="Proteomes" id="UP000663828"/>
    </source>
</evidence>